<accession>A0A7W6GGA6</accession>
<proteinExistence type="predicted"/>
<dbReference type="AlphaFoldDB" id="A0A7W6GGA6"/>
<keyword evidence="2" id="KW-1185">Reference proteome</keyword>
<gene>
    <name evidence="1" type="ORF">GGR24_001147</name>
</gene>
<organism evidence="1 2">
    <name type="scientific">Hansschlegelia beijingensis</name>
    <dbReference type="NCBI Taxonomy" id="1133344"/>
    <lineage>
        <taxon>Bacteria</taxon>
        <taxon>Pseudomonadati</taxon>
        <taxon>Pseudomonadota</taxon>
        <taxon>Alphaproteobacteria</taxon>
        <taxon>Hyphomicrobiales</taxon>
        <taxon>Methylopilaceae</taxon>
        <taxon>Hansschlegelia</taxon>
    </lineage>
</organism>
<dbReference type="RefSeq" id="WP_183394303.1">
    <property type="nucleotide sequence ID" value="NZ_JACIDR010000001.1"/>
</dbReference>
<dbReference type="Proteomes" id="UP000528964">
    <property type="component" value="Unassembled WGS sequence"/>
</dbReference>
<comment type="caution">
    <text evidence="1">The sequence shown here is derived from an EMBL/GenBank/DDBJ whole genome shotgun (WGS) entry which is preliminary data.</text>
</comment>
<sequence>MAKKLDYVVAKTFGRRKNVRFQIPNISRFEQYSPVTTGRTVYHTFTGFVGGQWSLSDVESILSWAHPSGNRMFNQDVAAVLEDRPGRWAPMAAMILEAALFGLEPDKNVFEVEP</sequence>
<name>A0A7W6GGA6_9HYPH</name>
<reference evidence="1 2" key="1">
    <citation type="submission" date="2020-08" db="EMBL/GenBank/DDBJ databases">
        <title>Genomic Encyclopedia of Type Strains, Phase IV (KMG-IV): sequencing the most valuable type-strain genomes for metagenomic binning, comparative biology and taxonomic classification.</title>
        <authorList>
            <person name="Goeker M."/>
        </authorList>
    </citation>
    <scope>NUCLEOTIDE SEQUENCE [LARGE SCALE GENOMIC DNA]</scope>
    <source>
        <strain evidence="1 2">DSM 25481</strain>
    </source>
</reference>
<dbReference type="EMBL" id="JACIDR010000001">
    <property type="protein sequence ID" value="MBB3972514.1"/>
    <property type="molecule type" value="Genomic_DNA"/>
</dbReference>
<evidence type="ECO:0000313" key="1">
    <source>
        <dbReference type="EMBL" id="MBB3972514.1"/>
    </source>
</evidence>
<protein>
    <submittedName>
        <fullName evidence="1">Uncharacterized protein</fullName>
    </submittedName>
</protein>
<evidence type="ECO:0000313" key="2">
    <source>
        <dbReference type="Proteomes" id="UP000528964"/>
    </source>
</evidence>